<gene>
    <name evidence="1" type="ORF">ACFOUT_02085</name>
</gene>
<evidence type="ECO:0000313" key="2">
    <source>
        <dbReference type="Proteomes" id="UP001595814"/>
    </source>
</evidence>
<organism evidence="1 2">
    <name type="scientific">Euzebyella saccharophila</name>
    <dbReference type="NCBI Taxonomy" id="679664"/>
    <lineage>
        <taxon>Bacteria</taxon>
        <taxon>Pseudomonadati</taxon>
        <taxon>Bacteroidota</taxon>
        <taxon>Flavobacteriia</taxon>
        <taxon>Flavobacteriales</taxon>
        <taxon>Flavobacteriaceae</taxon>
        <taxon>Euzebyella</taxon>
    </lineage>
</organism>
<proteinExistence type="predicted"/>
<reference evidence="2" key="1">
    <citation type="journal article" date="2019" name="Int. J. Syst. Evol. Microbiol.">
        <title>The Global Catalogue of Microorganisms (GCM) 10K type strain sequencing project: providing services to taxonomists for standard genome sequencing and annotation.</title>
        <authorList>
            <consortium name="The Broad Institute Genomics Platform"/>
            <consortium name="The Broad Institute Genome Sequencing Center for Infectious Disease"/>
            <person name="Wu L."/>
            <person name="Ma J."/>
        </authorList>
    </citation>
    <scope>NUCLEOTIDE SEQUENCE [LARGE SCALE GENOMIC DNA]</scope>
    <source>
        <strain evidence="2">CECT 7477</strain>
    </source>
</reference>
<evidence type="ECO:0000313" key="1">
    <source>
        <dbReference type="EMBL" id="MFC4094644.1"/>
    </source>
</evidence>
<dbReference type="Proteomes" id="UP001595814">
    <property type="component" value="Unassembled WGS sequence"/>
</dbReference>
<evidence type="ECO:0008006" key="3">
    <source>
        <dbReference type="Google" id="ProtNLM"/>
    </source>
</evidence>
<protein>
    <recommendedName>
        <fullName evidence="3">DUF4142 domain-containing protein</fullName>
    </recommendedName>
</protein>
<dbReference type="EMBL" id="JBHSAW010000003">
    <property type="protein sequence ID" value="MFC4094644.1"/>
    <property type="molecule type" value="Genomic_DNA"/>
</dbReference>
<comment type="caution">
    <text evidence="1">The sequence shown here is derived from an EMBL/GenBank/DDBJ whole genome shotgun (WGS) entry which is preliminary data.</text>
</comment>
<keyword evidence="2" id="KW-1185">Reference proteome</keyword>
<sequence>MNYFTALWIFIILLLNSCVEEQYDKTKALEQAHTSLNIGYETYLASENINSLLYKVRDNNFEMEDVMGIHSLSQQLVKKTEKNIDLLSVEKKDHSVTSLFESTITYLESVKLLEENIPVFVESIFDSTLVDKPELNQRIGELAMDVQKKGQDWQNSKTEFYTTQNIGQKAIDSIEKLITKK</sequence>
<dbReference type="RefSeq" id="WP_192462416.1">
    <property type="nucleotide sequence ID" value="NZ_JACYFJ010000003.1"/>
</dbReference>
<name>A0ABV8JJE1_9FLAO</name>
<accession>A0ABV8JJE1</accession>